<dbReference type="InterPro" id="IPR040151">
    <property type="entry name" value="Gfd2/YDR514C-like"/>
</dbReference>
<proteinExistence type="predicted"/>
<accession>A0A9N8V9D9</accession>
<dbReference type="Proteomes" id="UP000789508">
    <property type="component" value="Unassembled WGS sequence"/>
</dbReference>
<keyword evidence="3" id="KW-1185">Reference proteome</keyword>
<gene>
    <name evidence="2" type="ORF">ALEPTO_LOCUS391</name>
</gene>
<dbReference type="PANTHER" id="PTHR28083">
    <property type="entry name" value="GOOD FOR FULL DBP5 ACTIVITY PROTEIN 2"/>
    <property type="match status" value="1"/>
</dbReference>
<feature type="domain" description="Gfd2/YDR514C-like C-terminal" evidence="1">
    <location>
        <begin position="147"/>
        <end position="315"/>
    </location>
</feature>
<sequence length="333" mass="38708">MSGEVYFHYSYITRANKWTKSEAQSKLISHFFKPNSFFDRDTKNEFFIGINPNDGKKYLLISERGFREIRTDLEAHLSTKLSFFPEAQDIVYTDLEAFYIENAVDYDKIEKDIKKFNKEAVTKAKLLNNLKELARARQMYEEKVYYFVAIDVESYEKDHSCLLEVGWSIYDSRKDIFMDRHFCVKEYRHLKNGQYLADMKDRFMFGKTVWASLAEISEEFLRDITPDDESDDKVTVLVGHDVNIDVKYFEGMGKHMKNALENLVKFDTAIMYAAREGKAHDRVSLGNLADALNVENYCLHNAGNDAHFTLLSFIELCKLPVPQIITTKVVASS</sequence>
<organism evidence="2 3">
    <name type="scientific">Ambispora leptoticha</name>
    <dbReference type="NCBI Taxonomy" id="144679"/>
    <lineage>
        <taxon>Eukaryota</taxon>
        <taxon>Fungi</taxon>
        <taxon>Fungi incertae sedis</taxon>
        <taxon>Mucoromycota</taxon>
        <taxon>Glomeromycotina</taxon>
        <taxon>Glomeromycetes</taxon>
        <taxon>Archaeosporales</taxon>
        <taxon>Ambisporaceae</taxon>
        <taxon>Ambispora</taxon>
    </lineage>
</organism>
<comment type="caution">
    <text evidence="2">The sequence shown here is derived from an EMBL/GenBank/DDBJ whole genome shotgun (WGS) entry which is preliminary data.</text>
</comment>
<dbReference type="AlphaFoldDB" id="A0A9N8V9D9"/>
<name>A0A9N8V9D9_9GLOM</name>
<evidence type="ECO:0000313" key="3">
    <source>
        <dbReference type="Proteomes" id="UP000789508"/>
    </source>
</evidence>
<dbReference type="InterPro" id="IPR048519">
    <property type="entry name" value="Gfd2/YDR514C-like_C"/>
</dbReference>
<dbReference type="OrthoDB" id="5953249at2759"/>
<dbReference type="PANTHER" id="PTHR28083:SF1">
    <property type="entry name" value="GOOD FOR FULL DBP5 ACTIVITY PROTEIN 2"/>
    <property type="match status" value="1"/>
</dbReference>
<reference evidence="2" key="1">
    <citation type="submission" date="2021-06" db="EMBL/GenBank/DDBJ databases">
        <authorList>
            <person name="Kallberg Y."/>
            <person name="Tangrot J."/>
            <person name="Rosling A."/>
        </authorList>
    </citation>
    <scope>NUCLEOTIDE SEQUENCE</scope>
    <source>
        <strain evidence="2">FL130A</strain>
    </source>
</reference>
<dbReference type="InterPro" id="IPR012337">
    <property type="entry name" value="RNaseH-like_sf"/>
</dbReference>
<protein>
    <submittedName>
        <fullName evidence="2">8041_t:CDS:1</fullName>
    </submittedName>
</protein>
<dbReference type="Pfam" id="PF21762">
    <property type="entry name" value="DEDDh_C"/>
    <property type="match status" value="1"/>
</dbReference>
<dbReference type="Gene3D" id="3.30.420.10">
    <property type="entry name" value="Ribonuclease H-like superfamily/Ribonuclease H"/>
    <property type="match status" value="1"/>
</dbReference>
<dbReference type="EMBL" id="CAJVPS010000022">
    <property type="protein sequence ID" value="CAG8442049.1"/>
    <property type="molecule type" value="Genomic_DNA"/>
</dbReference>
<evidence type="ECO:0000313" key="2">
    <source>
        <dbReference type="EMBL" id="CAG8442049.1"/>
    </source>
</evidence>
<dbReference type="SUPFAM" id="SSF53098">
    <property type="entry name" value="Ribonuclease H-like"/>
    <property type="match status" value="1"/>
</dbReference>
<dbReference type="InterPro" id="IPR036397">
    <property type="entry name" value="RNaseH_sf"/>
</dbReference>
<dbReference type="GO" id="GO:0003676">
    <property type="term" value="F:nucleic acid binding"/>
    <property type="evidence" value="ECO:0007669"/>
    <property type="project" value="InterPro"/>
</dbReference>
<dbReference type="GO" id="GO:0005634">
    <property type="term" value="C:nucleus"/>
    <property type="evidence" value="ECO:0007669"/>
    <property type="project" value="TreeGrafter"/>
</dbReference>
<evidence type="ECO:0000259" key="1">
    <source>
        <dbReference type="Pfam" id="PF21762"/>
    </source>
</evidence>